<accession>A0A3P5XQ23</accession>
<dbReference type="PANTHER" id="PTHR12526:SF510">
    <property type="entry name" value="D-INOSITOL 3-PHOSPHATE GLYCOSYLTRANSFERASE"/>
    <property type="match status" value="1"/>
</dbReference>
<evidence type="ECO:0000256" key="1">
    <source>
        <dbReference type="ARBA" id="ARBA00022676"/>
    </source>
</evidence>
<evidence type="ECO:0000313" key="5">
    <source>
        <dbReference type="Proteomes" id="UP000280861"/>
    </source>
</evidence>
<dbReference type="CDD" id="cd03801">
    <property type="entry name" value="GT4_PimA-like"/>
    <property type="match status" value="1"/>
</dbReference>
<dbReference type="Pfam" id="PF00534">
    <property type="entry name" value="Glycos_transf_1"/>
    <property type="match status" value="1"/>
</dbReference>
<gene>
    <name evidence="4" type="primary">mfpsA</name>
    <name evidence="4" type="ORF">PSET11_02647</name>
</gene>
<evidence type="ECO:0000259" key="3">
    <source>
        <dbReference type="Pfam" id="PF00534"/>
    </source>
</evidence>
<dbReference type="EMBL" id="UXAU01000038">
    <property type="protein sequence ID" value="VDC30919.1"/>
    <property type="molecule type" value="Genomic_DNA"/>
</dbReference>
<reference evidence="4 5" key="1">
    <citation type="submission" date="2018-11" db="EMBL/GenBank/DDBJ databases">
        <authorList>
            <person name="Criscuolo A."/>
        </authorList>
    </citation>
    <scope>NUCLEOTIDE SEQUENCE [LARGE SCALE GENOMIC DNA]</scope>
    <source>
        <strain evidence="4">AT11b</strain>
    </source>
</reference>
<dbReference type="RefSeq" id="WP_203415974.1">
    <property type="nucleotide sequence ID" value="NZ_CBCRYA010000001.1"/>
</dbReference>
<dbReference type="SUPFAM" id="SSF53756">
    <property type="entry name" value="UDP-Glycosyltransferase/glycogen phosphorylase"/>
    <property type="match status" value="1"/>
</dbReference>
<dbReference type="GO" id="GO:0103011">
    <property type="term" value="F:mannosylfructose-phosphate synthase activity"/>
    <property type="evidence" value="ECO:0007669"/>
    <property type="project" value="UniProtKB-EC"/>
</dbReference>
<dbReference type="Gene3D" id="3.40.50.2000">
    <property type="entry name" value="Glycogen Phosphorylase B"/>
    <property type="match status" value="2"/>
</dbReference>
<evidence type="ECO:0000256" key="2">
    <source>
        <dbReference type="ARBA" id="ARBA00022679"/>
    </source>
</evidence>
<feature type="domain" description="Glycosyl transferase family 1" evidence="3">
    <location>
        <begin position="180"/>
        <end position="327"/>
    </location>
</feature>
<dbReference type="InterPro" id="IPR001296">
    <property type="entry name" value="Glyco_trans_1"/>
</dbReference>
<name>A0A3P5XQ23_9MICC</name>
<dbReference type="EC" id="2.4.1.246" evidence="4"/>
<evidence type="ECO:0000313" key="4">
    <source>
        <dbReference type="EMBL" id="VDC30919.1"/>
    </source>
</evidence>
<keyword evidence="2 4" id="KW-0808">Transferase</keyword>
<dbReference type="AlphaFoldDB" id="A0A3P5XQ23"/>
<organism evidence="4 5">
    <name type="scientific">Arthrobacter ulcerisalmonis</name>
    <dbReference type="NCBI Taxonomy" id="2483813"/>
    <lineage>
        <taxon>Bacteria</taxon>
        <taxon>Bacillati</taxon>
        <taxon>Actinomycetota</taxon>
        <taxon>Actinomycetes</taxon>
        <taxon>Micrococcales</taxon>
        <taxon>Micrococcaceae</taxon>
        <taxon>Arthrobacter</taxon>
    </lineage>
</organism>
<dbReference type="PANTHER" id="PTHR12526">
    <property type="entry name" value="GLYCOSYLTRANSFERASE"/>
    <property type="match status" value="1"/>
</dbReference>
<proteinExistence type="predicted"/>
<keyword evidence="1 4" id="KW-0328">Glycosyltransferase</keyword>
<sequence>MSAPGEQAQAPTFFAVPGDLHSRTGGYEYARQLLAAMPATGLELNLVQLPSGFPQPTPADLRATEQALAALPDAAVVLVDGLAYGTFPAGLIARLPQTLIPLVHHPLALETGPTAAEQERLAAAEREALERAPAVLVTSVPTAAVLATDYAVPPGRITVAVPGTHAAQRAGGSGDSVLSLLAVGTLTPRKGYRVLIDALAQLSELPWRLRIVGDTDRSVAEFDALTAAVARAGLADRIKFAGLLEPAALEAAFQASDLFVMPSLYEGFGMALTEAMARGLPIVSTTGGAAGHTVPDGAGSKVPPADVGALAAALRTMLTDPAARRAAAAASWTAGQNLARWTDTAAIVAGVLRAPNKGRTP</sequence>
<protein>
    <submittedName>
        <fullName evidence="4">Mannosylfructose-phosphate synthase</fullName>
        <ecNumber evidence="4">2.4.1.246</ecNumber>
    </submittedName>
</protein>
<keyword evidence="5" id="KW-1185">Reference proteome</keyword>
<dbReference type="Proteomes" id="UP000280861">
    <property type="component" value="Unassembled WGS sequence"/>
</dbReference>